<dbReference type="AlphaFoldDB" id="A0A834HQ04"/>
<accession>A0A834HQ04</accession>
<sequence>MIPVTPVTSLAPVAIYDFLSWRGAYPAQPVSKFRNGFSTAAKTFGIYYRVDSEGKRVPRAPSPPYQAYKWLSGNLDCRSGEYLENGGCR</sequence>
<proteinExistence type="predicted"/>
<organism evidence="1 2">
    <name type="scientific">Rhynchophorus ferrugineus</name>
    <name type="common">Red palm weevil</name>
    <name type="synonym">Curculio ferrugineus</name>
    <dbReference type="NCBI Taxonomy" id="354439"/>
    <lineage>
        <taxon>Eukaryota</taxon>
        <taxon>Metazoa</taxon>
        <taxon>Ecdysozoa</taxon>
        <taxon>Arthropoda</taxon>
        <taxon>Hexapoda</taxon>
        <taxon>Insecta</taxon>
        <taxon>Pterygota</taxon>
        <taxon>Neoptera</taxon>
        <taxon>Endopterygota</taxon>
        <taxon>Coleoptera</taxon>
        <taxon>Polyphaga</taxon>
        <taxon>Cucujiformia</taxon>
        <taxon>Curculionidae</taxon>
        <taxon>Dryophthorinae</taxon>
        <taxon>Rhynchophorus</taxon>
    </lineage>
</organism>
<dbReference type="Proteomes" id="UP000625711">
    <property type="component" value="Unassembled WGS sequence"/>
</dbReference>
<comment type="caution">
    <text evidence="1">The sequence shown here is derived from an EMBL/GenBank/DDBJ whole genome shotgun (WGS) entry which is preliminary data.</text>
</comment>
<gene>
    <name evidence="1" type="ORF">GWI33_020786</name>
</gene>
<name>A0A834HQ04_RHYFE</name>
<reference evidence="1" key="1">
    <citation type="submission" date="2020-08" db="EMBL/GenBank/DDBJ databases">
        <title>Genome sequencing and assembly of the red palm weevil Rhynchophorus ferrugineus.</title>
        <authorList>
            <person name="Dias G.B."/>
            <person name="Bergman C.M."/>
            <person name="Manee M."/>
        </authorList>
    </citation>
    <scope>NUCLEOTIDE SEQUENCE</scope>
    <source>
        <strain evidence="1">AA-2017</strain>
        <tissue evidence="1">Whole larva</tissue>
    </source>
</reference>
<evidence type="ECO:0000313" key="2">
    <source>
        <dbReference type="Proteomes" id="UP000625711"/>
    </source>
</evidence>
<keyword evidence="2" id="KW-1185">Reference proteome</keyword>
<dbReference type="EMBL" id="JAACXV010014584">
    <property type="protein sequence ID" value="KAF7265703.1"/>
    <property type="molecule type" value="Genomic_DNA"/>
</dbReference>
<protein>
    <submittedName>
        <fullName evidence="1">Uncharacterized protein</fullName>
    </submittedName>
</protein>
<evidence type="ECO:0000313" key="1">
    <source>
        <dbReference type="EMBL" id="KAF7265703.1"/>
    </source>
</evidence>